<gene>
    <name evidence="2" type="ORF">TVAG_317890</name>
</gene>
<keyword evidence="3" id="KW-1185">Reference proteome</keyword>
<dbReference type="AlphaFoldDB" id="A2F3N6"/>
<reference evidence="2" key="1">
    <citation type="submission" date="2006-10" db="EMBL/GenBank/DDBJ databases">
        <authorList>
            <person name="Amadeo P."/>
            <person name="Zhao Q."/>
            <person name="Wortman J."/>
            <person name="Fraser-Liggett C."/>
            <person name="Carlton J."/>
        </authorList>
    </citation>
    <scope>NUCLEOTIDE SEQUENCE</scope>
    <source>
        <strain evidence="2">G3</strain>
    </source>
</reference>
<dbReference type="OrthoDB" id="10597959at2759"/>
<proteinExistence type="predicted"/>
<evidence type="ECO:0000313" key="3">
    <source>
        <dbReference type="Proteomes" id="UP000001542"/>
    </source>
</evidence>
<dbReference type="VEuPathDB" id="TrichDB:TVAGG3_0551510"/>
<evidence type="ECO:0000256" key="1">
    <source>
        <dbReference type="SAM" id="Coils"/>
    </source>
</evidence>
<dbReference type="VEuPathDB" id="TrichDB:TVAG_317890"/>
<evidence type="ECO:0000313" key="2">
    <source>
        <dbReference type="EMBL" id="EAY00504.1"/>
    </source>
</evidence>
<dbReference type="RefSeq" id="XP_001313433.1">
    <property type="nucleotide sequence ID" value="XM_001313432.1"/>
</dbReference>
<accession>A2F3N6</accession>
<sequence>MAEIARLKEEIAEHKGNIKEMQNEMSKIKEENLDRQRLENELKLANQVNEEQRTNILKVMGDIDSEKAHRREAETQLYETSKKLTEITAKYHENDRQTIEAIDQIKRFEALLARKTE</sequence>
<dbReference type="InParanoid" id="A2F3N6"/>
<dbReference type="KEGG" id="tva:4758325"/>
<organism evidence="2 3">
    <name type="scientific">Trichomonas vaginalis (strain ATCC PRA-98 / G3)</name>
    <dbReference type="NCBI Taxonomy" id="412133"/>
    <lineage>
        <taxon>Eukaryota</taxon>
        <taxon>Metamonada</taxon>
        <taxon>Parabasalia</taxon>
        <taxon>Trichomonadida</taxon>
        <taxon>Trichomonadidae</taxon>
        <taxon>Trichomonas</taxon>
    </lineage>
</organism>
<dbReference type="EMBL" id="DS113599">
    <property type="protein sequence ID" value="EAY00504.1"/>
    <property type="molecule type" value="Genomic_DNA"/>
</dbReference>
<feature type="coiled-coil region" evidence="1">
    <location>
        <begin position="4"/>
        <end position="55"/>
    </location>
</feature>
<dbReference type="SMR" id="A2F3N6"/>
<reference evidence="2" key="2">
    <citation type="journal article" date="2007" name="Science">
        <title>Draft genome sequence of the sexually transmitted pathogen Trichomonas vaginalis.</title>
        <authorList>
            <person name="Carlton J.M."/>
            <person name="Hirt R.P."/>
            <person name="Silva J.C."/>
            <person name="Delcher A.L."/>
            <person name="Schatz M."/>
            <person name="Zhao Q."/>
            <person name="Wortman J.R."/>
            <person name="Bidwell S.L."/>
            <person name="Alsmark U.C.M."/>
            <person name="Besteiro S."/>
            <person name="Sicheritz-Ponten T."/>
            <person name="Noel C.J."/>
            <person name="Dacks J.B."/>
            <person name="Foster P.G."/>
            <person name="Simillion C."/>
            <person name="Van de Peer Y."/>
            <person name="Miranda-Saavedra D."/>
            <person name="Barton G.J."/>
            <person name="Westrop G.D."/>
            <person name="Mueller S."/>
            <person name="Dessi D."/>
            <person name="Fiori P.L."/>
            <person name="Ren Q."/>
            <person name="Paulsen I."/>
            <person name="Zhang H."/>
            <person name="Bastida-Corcuera F.D."/>
            <person name="Simoes-Barbosa A."/>
            <person name="Brown M.T."/>
            <person name="Hayes R.D."/>
            <person name="Mukherjee M."/>
            <person name="Okumura C.Y."/>
            <person name="Schneider R."/>
            <person name="Smith A.J."/>
            <person name="Vanacova S."/>
            <person name="Villalvazo M."/>
            <person name="Haas B.J."/>
            <person name="Pertea M."/>
            <person name="Feldblyum T.V."/>
            <person name="Utterback T.R."/>
            <person name="Shu C.L."/>
            <person name="Osoegawa K."/>
            <person name="de Jong P.J."/>
            <person name="Hrdy I."/>
            <person name="Horvathova L."/>
            <person name="Zubacova Z."/>
            <person name="Dolezal P."/>
            <person name="Malik S.B."/>
            <person name="Logsdon J.M. Jr."/>
            <person name="Henze K."/>
            <person name="Gupta A."/>
            <person name="Wang C.C."/>
            <person name="Dunne R.L."/>
            <person name="Upcroft J.A."/>
            <person name="Upcroft P."/>
            <person name="White O."/>
            <person name="Salzberg S.L."/>
            <person name="Tang P."/>
            <person name="Chiu C.-H."/>
            <person name="Lee Y.-S."/>
            <person name="Embley T.M."/>
            <person name="Coombs G.H."/>
            <person name="Mottram J.C."/>
            <person name="Tachezy J."/>
            <person name="Fraser-Liggett C.M."/>
            <person name="Johnson P.J."/>
        </authorList>
    </citation>
    <scope>NUCLEOTIDE SEQUENCE [LARGE SCALE GENOMIC DNA]</scope>
    <source>
        <strain evidence="2">G3</strain>
    </source>
</reference>
<name>A2F3N6_TRIV3</name>
<protein>
    <submittedName>
        <fullName evidence="2">Uncharacterized protein</fullName>
    </submittedName>
</protein>
<keyword evidence="1" id="KW-0175">Coiled coil</keyword>
<dbReference type="Proteomes" id="UP000001542">
    <property type="component" value="Unassembled WGS sequence"/>
</dbReference>